<sequence>MTQTTTQNSAEEPFILEEFIPFKLAVLSDAVSKLIARDYSDRFGITIAEWRVMALVSQYDEVRAQTVVEKTPMDKVAVSRAVASLVDKGLLEKRTSQADRRSALLHLSAKGNTIATDIQAVAKVHNDDVLQALTTTEQAVLHAILDKLIVQARNLTQ</sequence>
<dbReference type="GO" id="GO:0003700">
    <property type="term" value="F:DNA-binding transcription factor activity"/>
    <property type="evidence" value="ECO:0007669"/>
    <property type="project" value="InterPro"/>
</dbReference>
<accession>A0A8J2Y7K1</accession>
<dbReference type="Proteomes" id="UP000613582">
    <property type="component" value="Unassembled WGS sequence"/>
</dbReference>
<dbReference type="PRINTS" id="PR00598">
    <property type="entry name" value="HTHMARR"/>
</dbReference>
<dbReference type="Pfam" id="PF12802">
    <property type="entry name" value="MarR_2"/>
    <property type="match status" value="1"/>
</dbReference>
<dbReference type="InterPro" id="IPR036388">
    <property type="entry name" value="WH-like_DNA-bd_sf"/>
</dbReference>
<gene>
    <name evidence="5" type="ORF">GCM10011342_09670</name>
</gene>
<reference evidence="5" key="2">
    <citation type="submission" date="2020-09" db="EMBL/GenBank/DDBJ databases">
        <authorList>
            <person name="Sun Q."/>
            <person name="Zhou Y."/>
        </authorList>
    </citation>
    <scope>NUCLEOTIDE SEQUENCE</scope>
    <source>
        <strain evidence="5">CGMCC 1.12921</strain>
    </source>
</reference>
<dbReference type="PROSITE" id="PS01117">
    <property type="entry name" value="HTH_MARR_1"/>
    <property type="match status" value="1"/>
</dbReference>
<keyword evidence="3" id="KW-0804">Transcription</keyword>
<dbReference type="AlphaFoldDB" id="A0A8J2Y7K1"/>
<dbReference type="PANTHER" id="PTHR35790:SF4">
    <property type="entry name" value="HTH-TYPE TRANSCRIPTIONAL REGULATOR PCHR"/>
    <property type="match status" value="1"/>
</dbReference>
<reference evidence="5" key="1">
    <citation type="journal article" date="2014" name="Int. J. Syst. Evol. Microbiol.">
        <title>Complete genome sequence of Corynebacterium casei LMG S-19264T (=DSM 44701T), isolated from a smear-ripened cheese.</title>
        <authorList>
            <consortium name="US DOE Joint Genome Institute (JGI-PGF)"/>
            <person name="Walter F."/>
            <person name="Albersmeier A."/>
            <person name="Kalinowski J."/>
            <person name="Ruckert C."/>
        </authorList>
    </citation>
    <scope>NUCLEOTIDE SEQUENCE</scope>
    <source>
        <strain evidence="5">CGMCC 1.12921</strain>
    </source>
</reference>
<name>A0A8J2Y7K1_9PROT</name>
<evidence type="ECO:0000256" key="1">
    <source>
        <dbReference type="ARBA" id="ARBA00023015"/>
    </source>
</evidence>
<dbReference type="InterPro" id="IPR052067">
    <property type="entry name" value="Metal_resp_HTH_trans_reg"/>
</dbReference>
<evidence type="ECO:0000313" key="5">
    <source>
        <dbReference type="EMBL" id="GGD02757.1"/>
    </source>
</evidence>
<evidence type="ECO:0000256" key="2">
    <source>
        <dbReference type="ARBA" id="ARBA00023125"/>
    </source>
</evidence>
<keyword evidence="1" id="KW-0805">Transcription regulation</keyword>
<keyword evidence="6" id="KW-1185">Reference proteome</keyword>
<dbReference type="SMART" id="SM00347">
    <property type="entry name" value="HTH_MARR"/>
    <property type="match status" value="1"/>
</dbReference>
<evidence type="ECO:0000256" key="3">
    <source>
        <dbReference type="ARBA" id="ARBA00023163"/>
    </source>
</evidence>
<evidence type="ECO:0000259" key="4">
    <source>
        <dbReference type="PROSITE" id="PS50995"/>
    </source>
</evidence>
<protein>
    <submittedName>
        <fullName evidence="5">MarR family transcriptional regulator</fullName>
    </submittedName>
</protein>
<comment type="caution">
    <text evidence="5">The sequence shown here is derived from an EMBL/GenBank/DDBJ whole genome shotgun (WGS) entry which is preliminary data.</text>
</comment>
<keyword evidence="2" id="KW-0238">DNA-binding</keyword>
<proteinExistence type="predicted"/>
<dbReference type="GO" id="GO:0003677">
    <property type="term" value="F:DNA binding"/>
    <property type="evidence" value="ECO:0007669"/>
    <property type="project" value="UniProtKB-KW"/>
</dbReference>
<feature type="domain" description="HTH marR-type" evidence="4">
    <location>
        <begin position="17"/>
        <end position="150"/>
    </location>
</feature>
<dbReference type="EMBL" id="BMGH01000001">
    <property type="protein sequence ID" value="GGD02757.1"/>
    <property type="molecule type" value="Genomic_DNA"/>
</dbReference>
<dbReference type="PROSITE" id="PS50995">
    <property type="entry name" value="HTH_MARR_2"/>
    <property type="match status" value="1"/>
</dbReference>
<dbReference type="InterPro" id="IPR023187">
    <property type="entry name" value="Tscrpt_reg_MarR-type_CS"/>
</dbReference>
<dbReference type="Gene3D" id="1.10.10.10">
    <property type="entry name" value="Winged helix-like DNA-binding domain superfamily/Winged helix DNA-binding domain"/>
    <property type="match status" value="1"/>
</dbReference>
<dbReference type="InterPro" id="IPR036390">
    <property type="entry name" value="WH_DNA-bd_sf"/>
</dbReference>
<dbReference type="InterPro" id="IPR000835">
    <property type="entry name" value="HTH_MarR-typ"/>
</dbReference>
<dbReference type="RefSeq" id="WP_188160146.1">
    <property type="nucleotide sequence ID" value="NZ_BMGH01000001.1"/>
</dbReference>
<dbReference type="PANTHER" id="PTHR35790">
    <property type="entry name" value="HTH-TYPE TRANSCRIPTIONAL REGULATOR PCHR"/>
    <property type="match status" value="1"/>
</dbReference>
<evidence type="ECO:0000313" key="6">
    <source>
        <dbReference type="Proteomes" id="UP000613582"/>
    </source>
</evidence>
<organism evidence="5 6">
    <name type="scientific">Aquisalinus flavus</name>
    <dbReference type="NCBI Taxonomy" id="1526572"/>
    <lineage>
        <taxon>Bacteria</taxon>
        <taxon>Pseudomonadati</taxon>
        <taxon>Pseudomonadota</taxon>
        <taxon>Alphaproteobacteria</taxon>
        <taxon>Parvularculales</taxon>
        <taxon>Parvularculaceae</taxon>
        <taxon>Aquisalinus</taxon>
    </lineage>
</organism>
<dbReference type="SUPFAM" id="SSF46785">
    <property type="entry name" value="Winged helix' DNA-binding domain"/>
    <property type="match status" value="1"/>
</dbReference>